<reference evidence="2" key="1">
    <citation type="submission" date="2023-10" db="EMBL/GenBank/DDBJ databases">
        <title>Genome assembly of Pristionchus species.</title>
        <authorList>
            <person name="Yoshida K."/>
            <person name="Sommer R.J."/>
        </authorList>
    </citation>
    <scope>NUCLEOTIDE SEQUENCE</scope>
    <source>
        <strain evidence="2">RS0144</strain>
    </source>
</reference>
<name>A0AAV5SSW4_9BILA</name>
<feature type="compositionally biased region" description="Low complexity" evidence="1">
    <location>
        <begin position="192"/>
        <end position="202"/>
    </location>
</feature>
<accession>A0AAV5SSW4</accession>
<proteinExistence type="predicted"/>
<comment type="caution">
    <text evidence="2">The sequence shown here is derived from an EMBL/GenBank/DDBJ whole genome shotgun (WGS) entry which is preliminary data.</text>
</comment>
<dbReference type="Proteomes" id="UP001432027">
    <property type="component" value="Unassembled WGS sequence"/>
</dbReference>
<protein>
    <recommendedName>
        <fullName evidence="4">WH2 domain-containing protein</fullName>
    </recommendedName>
</protein>
<feature type="compositionally biased region" description="Pro residues" evidence="1">
    <location>
        <begin position="83"/>
        <end position="98"/>
    </location>
</feature>
<evidence type="ECO:0000313" key="3">
    <source>
        <dbReference type="Proteomes" id="UP001432027"/>
    </source>
</evidence>
<evidence type="ECO:0008006" key="4">
    <source>
        <dbReference type="Google" id="ProtNLM"/>
    </source>
</evidence>
<organism evidence="2 3">
    <name type="scientific">Pristionchus entomophagus</name>
    <dbReference type="NCBI Taxonomy" id="358040"/>
    <lineage>
        <taxon>Eukaryota</taxon>
        <taxon>Metazoa</taxon>
        <taxon>Ecdysozoa</taxon>
        <taxon>Nematoda</taxon>
        <taxon>Chromadorea</taxon>
        <taxon>Rhabditida</taxon>
        <taxon>Rhabditina</taxon>
        <taxon>Diplogasteromorpha</taxon>
        <taxon>Diplogasteroidea</taxon>
        <taxon>Neodiplogasteridae</taxon>
        <taxon>Pristionchus</taxon>
    </lineage>
</organism>
<feature type="compositionally biased region" description="Polar residues" evidence="1">
    <location>
        <begin position="267"/>
        <end position="277"/>
    </location>
</feature>
<feature type="region of interest" description="Disordered" evidence="1">
    <location>
        <begin position="183"/>
        <end position="436"/>
    </location>
</feature>
<dbReference type="EMBL" id="BTSX01000002">
    <property type="protein sequence ID" value="GMS85178.1"/>
    <property type="molecule type" value="Genomic_DNA"/>
</dbReference>
<feature type="compositionally biased region" description="Low complexity" evidence="1">
    <location>
        <begin position="224"/>
        <end position="233"/>
    </location>
</feature>
<gene>
    <name evidence="2" type="ORF">PENTCL1PPCAC_7353</name>
</gene>
<sequence>APPPPPPPSAPRARSAAAEKLATMKLGGGNPASVDLAAHLKSIQGGVRLRKVEPPPERKLIVDASELTSSIIGAPRPAMEEYQPPPGMMKKSPSPPPVEFKQPRAKKWEPVEECFRSKPPSLESKKKSDIYFEESNLKVTKDDLEKEIPKGKAAAAAAKFMTTSPSSPSLVYSSNNDLHTFTRRMSMEADSRGSSPSFPSGSATLGRRSGSRLNSPFQRDEKSASPAPSFSSSTLDRRPVSKWAPVETGGLRKATGLNMPSDPSARRTASPQPQSSRAARHRTPLSVEVAHASDDAPPPLPATSPPDAFVTPPTPGGRNGTPLRSSVPLSATLVKCASQSSLSTDGGKGWYTASEKSSPASSLSSPSSTHSPSSISPGSASTKDRSETKAASPTRPKNVNPMFAKAKNTFSGSAGDVSNQSPEKSTTSTLPAPRAFFLRNTLEANRREKESKQPVQHKEEVAALKSALNTAVARKKAAGLQMSASSSSVYSTPYTTESSPMTSSSWQNRGVFNPYTIGRPSAPSQSSMMEQILREEPDRFRYEYQFKIDLTKDTPISIVHR</sequence>
<feature type="compositionally biased region" description="Low complexity" evidence="1">
    <location>
        <begin position="353"/>
        <end position="381"/>
    </location>
</feature>
<evidence type="ECO:0000313" key="2">
    <source>
        <dbReference type="EMBL" id="GMS85178.1"/>
    </source>
</evidence>
<feature type="region of interest" description="Disordered" evidence="1">
    <location>
        <begin position="72"/>
        <end position="123"/>
    </location>
</feature>
<feature type="non-terminal residue" evidence="2">
    <location>
        <position position="1"/>
    </location>
</feature>
<feature type="compositionally biased region" description="Polar residues" evidence="1">
    <location>
        <begin position="408"/>
        <end position="430"/>
    </location>
</feature>
<evidence type="ECO:0000256" key="1">
    <source>
        <dbReference type="SAM" id="MobiDB-lite"/>
    </source>
</evidence>
<feature type="compositionally biased region" description="Basic and acidic residues" evidence="1">
    <location>
        <begin position="106"/>
        <end position="116"/>
    </location>
</feature>
<dbReference type="AlphaFoldDB" id="A0AAV5SSW4"/>
<keyword evidence="3" id="KW-1185">Reference proteome</keyword>